<dbReference type="Gene3D" id="3.40.50.1820">
    <property type="entry name" value="alpha/beta hydrolase"/>
    <property type="match status" value="2"/>
</dbReference>
<dbReference type="InterPro" id="IPR049391">
    <property type="entry name" value="FAS_pseudo-KR"/>
</dbReference>
<dbReference type="SUPFAM" id="SSF53474">
    <property type="entry name" value="alpha/beta-Hydrolases"/>
    <property type="match status" value="1"/>
</dbReference>
<dbReference type="SUPFAM" id="SSF50129">
    <property type="entry name" value="GroES-like"/>
    <property type="match status" value="1"/>
</dbReference>
<dbReference type="InterPro" id="IPR050091">
    <property type="entry name" value="PKS_NRPS_Biosynth_Enz"/>
</dbReference>
<dbReference type="Pfam" id="PF00550">
    <property type="entry name" value="PP-binding"/>
    <property type="match status" value="1"/>
</dbReference>
<feature type="domain" description="Enoyl reductase (ER)" evidence="13">
    <location>
        <begin position="458"/>
        <end position="772"/>
    </location>
</feature>
<dbReference type="InterPro" id="IPR013968">
    <property type="entry name" value="PKS_KR"/>
</dbReference>
<keyword evidence="7" id="KW-0521">NADP</keyword>
<name>A0A9Q0YT31_HOLLE</name>
<dbReference type="InterPro" id="IPR029058">
    <property type="entry name" value="AB_hydrolase_fold"/>
</dbReference>
<evidence type="ECO:0000256" key="4">
    <source>
        <dbReference type="ARBA" id="ARBA00022553"/>
    </source>
</evidence>
<dbReference type="SUPFAM" id="SSF47336">
    <property type="entry name" value="ACP-like"/>
    <property type="match status" value="1"/>
</dbReference>
<keyword evidence="10" id="KW-0275">Fatty acid biosynthesis</keyword>
<dbReference type="SUPFAM" id="SSF51735">
    <property type="entry name" value="NAD(P)-binding Rossmann-fold domains"/>
    <property type="match status" value="2"/>
</dbReference>
<dbReference type="InterPro" id="IPR057326">
    <property type="entry name" value="KR_dom"/>
</dbReference>
<keyword evidence="8" id="KW-0560">Oxidoreductase</keyword>
<dbReference type="Pfam" id="PF13602">
    <property type="entry name" value="ADH_zinc_N_2"/>
    <property type="match status" value="1"/>
</dbReference>
<evidence type="ECO:0000256" key="11">
    <source>
        <dbReference type="ARBA" id="ARBA00023268"/>
    </source>
</evidence>
<dbReference type="Pfam" id="PF00975">
    <property type="entry name" value="Thioesterase"/>
    <property type="match status" value="1"/>
</dbReference>
<accession>A0A9Q0YT31</accession>
<dbReference type="FunFam" id="3.90.180.10:FF:000015">
    <property type="entry name" value="Fatty acid synthase"/>
    <property type="match status" value="1"/>
</dbReference>
<keyword evidence="3" id="KW-0444">Lipid biosynthesis</keyword>
<dbReference type="InterPro" id="IPR020843">
    <property type="entry name" value="ER"/>
</dbReference>
<protein>
    <recommendedName>
        <fullName evidence="1">oleoyl-[acyl-carrier-protein] hydrolase</fullName>
        <ecNumber evidence="1">3.1.2.14</ecNumber>
    </recommendedName>
</protein>
<dbReference type="EC" id="3.1.2.14" evidence="1"/>
<evidence type="ECO:0000313" key="15">
    <source>
        <dbReference type="Proteomes" id="UP001152320"/>
    </source>
</evidence>
<dbReference type="FunFam" id="3.40.50.720:FF:000209">
    <property type="entry name" value="Polyketide synthase Pks12"/>
    <property type="match status" value="1"/>
</dbReference>
<evidence type="ECO:0000256" key="10">
    <source>
        <dbReference type="ARBA" id="ARBA00023160"/>
    </source>
</evidence>
<dbReference type="GO" id="GO:0016297">
    <property type="term" value="F:fatty acyl-[ACP] hydrolase activity"/>
    <property type="evidence" value="ECO:0007669"/>
    <property type="project" value="UniProtKB-EC"/>
</dbReference>
<evidence type="ECO:0000259" key="13">
    <source>
        <dbReference type="SMART" id="SM00829"/>
    </source>
</evidence>
<keyword evidence="4" id="KW-0597">Phosphoprotein</keyword>
<gene>
    <name evidence="14" type="ORF">HOLleu_31261</name>
</gene>
<dbReference type="InterPro" id="IPR036291">
    <property type="entry name" value="NAD(P)-bd_dom_sf"/>
</dbReference>
<dbReference type="Gene3D" id="1.10.1200.10">
    <property type="entry name" value="ACP-like"/>
    <property type="match status" value="1"/>
</dbReference>
<dbReference type="GO" id="GO:0005737">
    <property type="term" value="C:cytoplasm"/>
    <property type="evidence" value="ECO:0007669"/>
    <property type="project" value="TreeGrafter"/>
</dbReference>
<dbReference type="Gene3D" id="3.40.50.720">
    <property type="entry name" value="NAD(P)-binding Rossmann-like Domain"/>
    <property type="match status" value="1"/>
</dbReference>
<dbReference type="Gene3D" id="3.40.50.150">
    <property type="entry name" value="Vaccinia Virus protein VP39"/>
    <property type="match status" value="1"/>
</dbReference>
<keyword evidence="6" id="KW-0276">Fatty acid metabolism</keyword>
<dbReference type="OrthoDB" id="329835at2759"/>
<keyword evidence="11" id="KW-0511">Multifunctional enzyme</keyword>
<dbReference type="GO" id="GO:0004312">
    <property type="term" value="F:fatty acid synthase activity"/>
    <property type="evidence" value="ECO:0007669"/>
    <property type="project" value="TreeGrafter"/>
</dbReference>
<dbReference type="SMART" id="SM00829">
    <property type="entry name" value="PKS_ER"/>
    <property type="match status" value="1"/>
</dbReference>
<evidence type="ECO:0000256" key="7">
    <source>
        <dbReference type="ARBA" id="ARBA00022857"/>
    </source>
</evidence>
<dbReference type="CDD" id="cd08954">
    <property type="entry name" value="KR_1_FAS_SDR_x"/>
    <property type="match status" value="1"/>
</dbReference>
<evidence type="ECO:0000256" key="5">
    <source>
        <dbReference type="ARBA" id="ARBA00022679"/>
    </source>
</evidence>
<evidence type="ECO:0000256" key="9">
    <source>
        <dbReference type="ARBA" id="ARBA00023098"/>
    </source>
</evidence>
<dbReference type="SMART" id="SM00822">
    <property type="entry name" value="PKS_KR"/>
    <property type="match status" value="1"/>
</dbReference>
<feature type="domain" description="Ketoreductase" evidence="12">
    <location>
        <begin position="800"/>
        <end position="982"/>
    </location>
</feature>
<dbReference type="PANTHER" id="PTHR43775:SF7">
    <property type="entry name" value="FATTY ACID SYNTHASE"/>
    <property type="match status" value="1"/>
</dbReference>
<reference evidence="14" key="1">
    <citation type="submission" date="2021-10" db="EMBL/GenBank/DDBJ databases">
        <title>Tropical sea cucumber genome reveals ecological adaptation and Cuvierian tubules defense mechanism.</title>
        <authorList>
            <person name="Chen T."/>
        </authorList>
    </citation>
    <scope>NUCLEOTIDE SEQUENCE</scope>
    <source>
        <strain evidence="14">Nanhai2018</strain>
        <tissue evidence="14">Muscle</tissue>
    </source>
</reference>
<dbReference type="CDD" id="cd05195">
    <property type="entry name" value="enoyl_red"/>
    <property type="match status" value="1"/>
</dbReference>
<evidence type="ECO:0000256" key="2">
    <source>
        <dbReference type="ARBA" id="ARBA00022450"/>
    </source>
</evidence>
<dbReference type="InterPro" id="IPR029063">
    <property type="entry name" value="SAM-dependent_MTases_sf"/>
</dbReference>
<dbReference type="Pfam" id="PF08659">
    <property type="entry name" value="KR"/>
    <property type="match status" value="1"/>
</dbReference>
<dbReference type="Gene3D" id="3.90.180.10">
    <property type="entry name" value="Medium-chain alcohol dehydrogenases, catalytic domain"/>
    <property type="match status" value="1"/>
</dbReference>
<dbReference type="GO" id="GO:0006633">
    <property type="term" value="P:fatty acid biosynthetic process"/>
    <property type="evidence" value="ECO:0007669"/>
    <property type="project" value="UniProtKB-KW"/>
</dbReference>
<evidence type="ECO:0000256" key="1">
    <source>
        <dbReference type="ARBA" id="ARBA00012480"/>
    </source>
</evidence>
<organism evidence="14 15">
    <name type="scientific">Holothuria leucospilota</name>
    <name type="common">Black long sea cucumber</name>
    <name type="synonym">Mertensiothuria leucospilota</name>
    <dbReference type="NCBI Taxonomy" id="206669"/>
    <lineage>
        <taxon>Eukaryota</taxon>
        <taxon>Metazoa</taxon>
        <taxon>Echinodermata</taxon>
        <taxon>Eleutherozoa</taxon>
        <taxon>Echinozoa</taxon>
        <taxon>Holothuroidea</taxon>
        <taxon>Aspidochirotacea</taxon>
        <taxon>Aspidochirotida</taxon>
        <taxon>Holothuriidae</taxon>
        <taxon>Holothuria</taxon>
    </lineage>
</organism>
<keyword evidence="9" id="KW-0443">Lipid metabolism</keyword>
<sequence length="1436" mass="160652">MVQKRQVKQNPTLEYVQFVPYGENKIKVSAHVAHYGTICKQYLGRVLQSIASVYTNITLKSLQVTEEIKDIANDVSRYLNDNECGYIKVLHQFDQLKGSGDLILDVLNVLDNNAVQLFQDKLLLGLLCDGSFKNLLDVILENSTTSKITAVEIGVRYGGMFSHIVPIFMSEPLYKLEFTATDRHVSSMSSTLKDQLRTFRVKLSQFDINKDNDIAFSSKGLVVVRGLAQQAECIRSALQKIHSILADGGFLLLYEVTSNFELYYGVDEIIYHFPRKDLKERKHCIYLMSSQWEEKLQSSGFEVIQQLSDSFSSTVFLCRKVEKVSKCVFIPVTGKEFDWVDDLKLALNEEQTKDGTIRKIWLIADGDYQSGIVGMINCLRKEDGGSNIRCIFNASDNVDLQEVQLEPSLMAELARKDLVMNVFKDGLWGSFRHCSLRKDNIYKETLNPRVYLNTLTRGDLSSLCWIESPTTNEATSSDHIPCTVYYSSLNFRDVMIASGKITADAVPEFIAHEECLIGYEFSGRDPAGKRVMGLVSSKGLATYVNAEPHFLFDVPDTWSLEDAATVPLIYSTVYYALIVRGQLRRGETVLIHSGSGGVGQAAITVALSYSCKIYTTVGTSEKRRFLMKKFPELTESSFANSHDLSFEEHVMRQTDGLGVNLILNSLSEEKFDASLRCLSTHGRFLEIGKYDISQNRKIGGSIFLKDTSFHGVVLTQLLERGNVEWPRVFDVMKKGIRSGVVQPISRTVFSPDEAEKAFRFMSQGKHIGKILIKVKAEETATTPLWKSISVKSTSSPQPNKVYVIIGGLGGFGLELADWLVARGCKKLVLTSRSGITTGYQSRCISRWKGRGVTVIVSGNDVSDSSACYQLLFDCQKMGPIGGIFNLALVLKDGLFENLTSDDFKAVCQPKTEIASNLDQATRQICGHELDWFVMFSSVTSGRGNAGQSNYGFGNSSMERICEERNKDNLPGIAIQWGVIGDVGRVVDTMNVNETEIAGCVSQTIESCLSTLDLFLVQPYPVLSTIVPADREKSISEDTSKIDMQNFVTKFFGIKDLSSLNQNITLAELGLDSLMGVEVKQTLERDFATIMSMKQIRSLTLGGLLNHFGRESSSNIGKTEDRSNSTSEMTIPLRVSPILSSKETNCLVQLNTGQMQNSTVFLFHPLEGTIDVFRPLIPSLKDHPVYALTVNKEVPQDSIFKMATYYLSKMFSVQPDGPYNIAGYSFGALLALELVIYLQNEYNVAPQHNLMLIDASPDYVKSRFRKVLEEQMEDEHIQAFGLRDATNVQILVQFIQGFQQMELNELKQKLLAKDSYVEQLDLAAEILLKDFPDVDKEDMSFSVDSYVKRTWLLKDCKPKSIYRGNITLLKASSSSNVPNQERTNDYGLSKICTGEVKIFTIDGDHESIMQDPGVYDVAQRMKDLFSHGIPNTFPRDT</sequence>
<dbReference type="InterPro" id="IPR011032">
    <property type="entry name" value="GroES-like_sf"/>
</dbReference>
<dbReference type="SUPFAM" id="SSF53335">
    <property type="entry name" value="S-adenosyl-L-methionine-dependent methyltransferases"/>
    <property type="match status" value="1"/>
</dbReference>
<evidence type="ECO:0000313" key="14">
    <source>
        <dbReference type="EMBL" id="KAJ8026444.1"/>
    </source>
</evidence>
<keyword evidence="2" id="KW-0596">Phosphopantetheine</keyword>
<dbReference type="InterPro" id="IPR036736">
    <property type="entry name" value="ACP-like_sf"/>
</dbReference>
<keyword evidence="5" id="KW-0808">Transferase</keyword>
<evidence type="ECO:0000256" key="3">
    <source>
        <dbReference type="ARBA" id="ARBA00022516"/>
    </source>
</evidence>
<evidence type="ECO:0000256" key="8">
    <source>
        <dbReference type="ARBA" id="ARBA00023002"/>
    </source>
</evidence>
<dbReference type="EMBL" id="JAIZAY010000016">
    <property type="protein sequence ID" value="KAJ8026444.1"/>
    <property type="molecule type" value="Genomic_DNA"/>
</dbReference>
<dbReference type="Proteomes" id="UP001152320">
    <property type="component" value="Chromosome 16"/>
</dbReference>
<dbReference type="InterPro" id="IPR001031">
    <property type="entry name" value="Thioesterase"/>
</dbReference>
<dbReference type="Pfam" id="PF21149">
    <property type="entry name" value="FAS_pseudo-KR"/>
    <property type="match status" value="1"/>
</dbReference>
<dbReference type="GO" id="GO:0016491">
    <property type="term" value="F:oxidoreductase activity"/>
    <property type="evidence" value="ECO:0007669"/>
    <property type="project" value="UniProtKB-KW"/>
</dbReference>
<proteinExistence type="predicted"/>
<evidence type="ECO:0000259" key="12">
    <source>
        <dbReference type="SMART" id="SM00822"/>
    </source>
</evidence>
<dbReference type="InterPro" id="IPR009081">
    <property type="entry name" value="PP-bd_ACP"/>
</dbReference>
<keyword evidence="15" id="KW-1185">Reference proteome</keyword>
<dbReference type="PANTHER" id="PTHR43775">
    <property type="entry name" value="FATTY ACID SYNTHASE"/>
    <property type="match status" value="1"/>
</dbReference>
<evidence type="ECO:0000256" key="6">
    <source>
        <dbReference type="ARBA" id="ARBA00022832"/>
    </source>
</evidence>
<comment type="caution">
    <text evidence="14">The sequence shown here is derived from an EMBL/GenBank/DDBJ whole genome shotgun (WGS) entry which is preliminary data.</text>
</comment>